<sequence>RHLQRRPQDRRPFLRPCVGVAGAGDDPGAPAAKSEGERQGRQGRRPDPRRHRRRRSGVRPPPLRRRGEGEVEEDVEKYAEQLLVLAHAYRVPWLKLWCQEAIGSRLTPGTVVDALQLADLCDAPQLHLRCMRLLAKEFRAVERTEAWRFLRDNDPWQELDVLRQLHDADMRRRKWRRKRAEQKVYMELSDAMDILRHICTEGCTEVGPVGQAPTKSPCPAYATCRGLQLLIRHFSLCKSRASCPRCQRMWQLLRLHAALCRVPDGHCNTPLCTQFKLKEQQKEAVSASVAAKAGDGSDGRWGLLVKKVKAVSVMSSLGKRSSPSQCCRA</sequence>
<dbReference type="EnsemblPlants" id="AET3Gv20923600.5">
    <property type="protein sequence ID" value="AET3Gv20923600.5"/>
    <property type="gene ID" value="AET3Gv20923600"/>
</dbReference>
<dbReference type="InterPro" id="IPR044513">
    <property type="entry name" value="BT1/2/3/4/5"/>
</dbReference>
<evidence type="ECO:0000256" key="6">
    <source>
        <dbReference type="SAM" id="MobiDB-lite"/>
    </source>
</evidence>
<dbReference type="CDD" id="cd14733">
    <property type="entry name" value="BACK"/>
    <property type="match status" value="1"/>
</dbReference>
<evidence type="ECO:0000256" key="4">
    <source>
        <dbReference type="ARBA" id="ARBA00022786"/>
    </source>
</evidence>
<feature type="compositionally biased region" description="Basic residues" evidence="6">
    <location>
        <begin position="47"/>
        <end position="57"/>
    </location>
</feature>
<keyword evidence="2" id="KW-0479">Metal-binding</keyword>
<feature type="compositionally biased region" description="Basic and acidic residues" evidence="6">
    <location>
        <begin position="1"/>
        <end position="12"/>
    </location>
</feature>
<dbReference type="GO" id="GO:0042542">
    <property type="term" value="P:response to hydrogen peroxide"/>
    <property type="evidence" value="ECO:0007669"/>
    <property type="project" value="UniProtKB-ARBA"/>
</dbReference>
<feature type="domain" description="TAZ-type" evidence="7">
    <location>
        <begin position="182"/>
        <end position="273"/>
    </location>
</feature>
<feature type="compositionally biased region" description="Low complexity" evidence="6">
    <location>
        <begin position="18"/>
        <end position="32"/>
    </location>
</feature>
<dbReference type="GO" id="GO:0008270">
    <property type="term" value="F:zinc ion binding"/>
    <property type="evidence" value="ECO:0007669"/>
    <property type="project" value="UniProtKB-KW"/>
</dbReference>
<dbReference type="PANTHER" id="PTHR46287:SF4">
    <property type="entry name" value="BTB_POZ AND TAZ DOMAIN-CONTAINING PROTEIN 2"/>
    <property type="match status" value="1"/>
</dbReference>
<evidence type="ECO:0000256" key="2">
    <source>
        <dbReference type="ARBA" id="ARBA00022723"/>
    </source>
</evidence>
<accession>A0A453G8L2</accession>
<evidence type="ECO:0000313" key="9">
    <source>
        <dbReference type="Proteomes" id="UP000015105"/>
    </source>
</evidence>
<feature type="compositionally biased region" description="Basic and acidic residues" evidence="6">
    <location>
        <begin position="34"/>
        <end position="46"/>
    </location>
</feature>
<organism evidence="8 9">
    <name type="scientific">Aegilops tauschii subsp. strangulata</name>
    <name type="common">Goatgrass</name>
    <dbReference type="NCBI Taxonomy" id="200361"/>
    <lineage>
        <taxon>Eukaryota</taxon>
        <taxon>Viridiplantae</taxon>
        <taxon>Streptophyta</taxon>
        <taxon>Embryophyta</taxon>
        <taxon>Tracheophyta</taxon>
        <taxon>Spermatophyta</taxon>
        <taxon>Magnoliopsida</taxon>
        <taxon>Liliopsida</taxon>
        <taxon>Poales</taxon>
        <taxon>Poaceae</taxon>
        <taxon>BOP clade</taxon>
        <taxon>Pooideae</taxon>
        <taxon>Triticodae</taxon>
        <taxon>Triticeae</taxon>
        <taxon>Triticinae</taxon>
        <taxon>Aegilops</taxon>
    </lineage>
</organism>
<dbReference type="Gramene" id="AET3Gv20923600.5">
    <property type="protein sequence ID" value="AET3Gv20923600.5"/>
    <property type="gene ID" value="AET3Gv20923600"/>
</dbReference>
<dbReference type="InterPro" id="IPR011333">
    <property type="entry name" value="SKP1/BTB/POZ_sf"/>
</dbReference>
<keyword evidence="3" id="KW-0863">Zinc-finger</keyword>
<dbReference type="InterPro" id="IPR000197">
    <property type="entry name" value="Znf_TAZ"/>
</dbReference>
<reference evidence="9" key="1">
    <citation type="journal article" date="2014" name="Science">
        <title>Ancient hybridizations among the ancestral genomes of bread wheat.</title>
        <authorList>
            <consortium name="International Wheat Genome Sequencing Consortium,"/>
            <person name="Marcussen T."/>
            <person name="Sandve S.R."/>
            <person name="Heier L."/>
            <person name="Spannagl M."/>
            <person name="Pfeifer M."/>
            <person name="Jakobsen K.S."/>
            <person name="Wulff B.B."/>
            <person name="Steuernagel B."/>
            <person name="Mayer K.F."/>
            <person name="Olsen O.A."/>
        </authorList>
    </citation>
    <scope>NUCLEOTIDE SEQUENCE [LARGE SCALE GENOMIC DNA]</scope>
    <source>
        <strain evidence="9">cv. AL8/78</strain>
    </source>
</reference>
<evidence type="ECO:0000256" key="3">
    <source>
        <dbReference type="ARBA" id="ARBA00022771"/>
    </source>
</evidence>
<dbReference type="Gene3D" id="1.20.1020.10">
    <property type="entry name" value="TAZ domain"/>
    <property type="match status" value="1"/>
</dbReference>
<dbReference type="Pfam" id="PF02135">
    <property type="entry name" value="zf-TAZ"/>
    <property type="match status" value="1"/>
</dbReference>
<evidence type="ECO:0000256" key="5">
    <source>
        <dbReference type="ARBA" id="ARBA00022833"/>
    </source>
</evidence>
<dbReference type="FunFam" id="1.25.40.420:FF:000012">
    <property type="entry name" value="BTB/POZ and TAZ domain-containing protein 2"/>
    <property type="match status" value="1"/>
</dbReference>
<dbReference type="Proteomes" id="UP000015105">
    <property type="component" value="Chromosome 3D"/>
</dbReference>
<evidence type="ECO:0000259" key="7">
    <source>
        <dbReference type="SMART" id="SM00551"/>
    </source>
</evidence>
<dbReference type="GO" id="GO:0005516">
    <property type="term" value="F:calmodulin binding"/>
    <property type="evidence" value="ECO:0007669"/>
    <property type="project" value="UniProtKB-ARBA"/>
</dbReference>
<keyword evidence="9" id="KW-1185">Reference proteome</keyword>
<dbReference type="PANTHER" id="PTHR46287">
    <property type="entry name" value="BTB/POZ AND TAZ DOMAIN-CONTAINING PROTEIN 3-RELATED"/>
    <property type="match status" value="1"/>
</dbReference>
<comment type="pathway">
    <text evidence="1">Protein modification; protein ubiquitination.</text>
</comment>
<dbReference type="SMART" id="SM00551">
    <property type="entry name" value="ZnF_TAZ"/>
    <property type="match status" value="1"/>
</dbReference>
<dbReference type="GO" id="GO:0009751">
    <property type="term" value="P:response to salicylic acid"/>
    <property type="evidence" value="ECO:0007669"/>
    <property type="project" value="UniProtKB-ARBA"/>
</dbReference>
<reference evidence="8" key="5">
    <citation type="journal article" date="2021" name="G3 (Bethesda)">
        <title>Aegilops tauschii genome assembly Aet v5.0 features greater sequence contiguity and improved annotation.</title>
        <authorList>
            <person name="Wang L."/>
            <person name="Zhu T."/>
            <person name="Rodriguez J.C."/>
            <person name="Deal K.R."/>
            <person name="Dubcovsky J."/>
            <person name="McGuire P.E."/>
            <person name="Lux T."/>
            <person name="Spannagl M."/>
            <person name="Mayer K.F.X."/>
            <person name="Baldrich P."/>
            <person name="Meyers B.C."/>
            <person name="Huo N."/>
            <person name="Gu Y.Q."/>
            <person name="Zhou H."/>
            <person name="Devos K.M."/>
            <person name="Bennetzen J.L."/>
            <person name="Unver T."/>
            <person name="Budak H."/>
            <person name="Gulick P.J."/>
            <person name="Galiba G."/>
            <person name="Kalapos B."/>
            <person name="Nelson D.R."/>
            <person name="Li P."/>
            <person name="You F.M."/>
            <person name="Luo M.C."/>
            <person name="Dvorak J."/>
        </authorList>
    </citation>
    <scope>NUCLEOTIDE SEQUENCE [LARGE SCALE GENOMIC DNA]</scope>
    <source>
        <strain evidence="8">cv. AL8/78</strain>
    </source>
</reference>
<evidence type="ECO:0000256" key="1">
    <source>
        <dbReference type="ARBA" id="ARBA00004906"/>
    </source>
</evidence>
<reference evidence="8" key="3">
    <citation type="journal article" date="2017" name="Nature">
        <title>Genome sequence of the progenitor of the wheat D genome Aegilops tauschii.</title>
        <authorList>
            <person name="Luo M.C."/>
            <person name="Gu Y.Q."/>
            <person name="Puiu D."/>
            <person name="Wang H."/>
            <person name="Twardziok S.O."/>
            <person name="Deal K.R."/>
            <person name="Huo N."/>
            <person name="Zhu T."/>
            <person name="Wang L."/>
            <person name="Wang Y."/>
            <person name="McGuire P.E."/>
            <person name="Liu S."/>
            <person name="Long H."/>
            <person name="Ramasamy R.K."/>
            <person name="Rodriguez J.C."/>
            <person name="Van S.L."/>
            <person name="Yuan L."/>
            <person name="Wang Z."/>
            <person name="Xia Z."/>
            <person name="Xiao L."/>
            <person name="Anderson O.D."/>
            <person name="Ouyang S."/>
            <person name="Liang Y."/>
            <person name="Zimin A.V."/>
            <person name="Pertea G."/>
            <person name="Qi P."/>
            <person name="Bennetzen J.L."/>
            <person name="Dai X."/>
            <person name="Dawson M.W."/>
            <person name="Muller H.G."/>
            <person name="Kugler K."/>
            <person name="Rivarola-Duarte L."/>
            <person name="Spannagl M."/>
            <person name="Mayer K.F.X."/>
            <person name="Lu F.H."/>
            <person name="Bevan M.W."/>
            <person name="Leroy P."/>
            <person name="Li P."/>
            <person name="You F.M."/>
            <person name="Sun Q."/>
            <person name="Liu Z."/>
            <person name="Lyons E."/>
            <person name="Wicker T."/>
            <person name="Salzberg S.L."/>
            <person name="Devos K.M."/>
            <person name="Dvorak J."/>
        </authorList>
    </citation>
    <scope>NUCLEOTIDE SEQUENCE [LARGE SCALE GENOMIC DNA]</scope>
    <source>
        <strain evidence="8">cv. AL8/78</strain>
    </source>
</reference>
<dbReference type="SUPFAM" id="SSF57933">
    <property type="entry name" value="TAZ domain"/>
    <property type="match status" value="1"/>
</dbReference>
<dbReference type="Gene3D" id="3.30.710.10">
    <property type="entry name" value="Potassium Channel Kv1.1, Chain A"/>
    <property type="match status" value="1"/>
</dbReference>
<dbReference type="GO" id="GO:0005634">
    <property type="term" value="C:nucleus"/>
    <property type="evidence" value="ECO:0007669"/>
    <property type="project" value="TreeGrafter"/>
</dbReference>
<name>A0A453G8L2_AEGTS</name>
<reference evidence="8" key="4">
    <citation type="submission" date="2019-03" db="UniProtKB">
        <authorList>
            <consortium name="EnsemblPlants"/>
        </authorList>
    </citation>
    <scope>IDENTIFICATION</scope>
</reference>
<dbReference type="GO" id="GO:0006355">
    <property type="term" value="P:regulation of DNA-templated transcription"/>
    <property type="evidence" value="ECO:0007669"/>
    <property type="project" value="UniProtKB-ARBA"/>
</dbReference>
<protein>
    <recommendedName>
        <fullName evidence="7">TAZ-type domain-containing protein</fullName>
    </recommendedName>
</protein>
<feature type="region of interest" description="Disordered" evidence="6">
    <location>
        <begin position="1"/>
        <end position="71"/>
    </location>
</feature>
<reference evidence="9" key="2">
    <citation type="journal article" date="2017" name="Nat. Plants">
        <title>The Aegilops tauschii genome reveals multiple impacts of transposons.</title>
        <authorList>
            <person name="Zhao G."/>
            <person name="Zou C."/>
            <person name="Li K."/>
            <person name="Wang K."/>
            <person name="Li T."/>
            <person name="Gao L."/>
            <person name="Zhang X."/>
            <person name="Wang H."/>
            <person name="Yang Z."/>
            <person name="Liu X."/>
            <person name="Jiang W."/>
            <person name="Mao L."/>
            <person name="Kong X."/>
            <person name="Jiao Y."/>
            <person name="Jia J."/>
        </authorList>
    </citation>
    <scope>NUCLEOTIDE SEQUENCE [LARGE SCALE GENOMIC DNA]</scope>
    <source>
        <strain evidence="9">cv. AL8/78</strain>
    </source>
</reference>
<keyword evidence="4" id="KW-0833">Ubl conjugation pathway</keyword>
<evidence type="ECO:0000313" key="8">
    <source>
        <dbReference type="EnsemblPlants" id="AET3Gv20923600.5"/>
    </source>
</evidence>
<keyword evidence="5" id="KW-0862">Zinc</keyword>
<dbReference type="AlphaFoldDB" id="A0A453G8L2"/>
<dbReference type="InterPro" id="IPR035898">
    <property type="entry name" value="TAZ_dom_sf"/>
</dbReference>
<proteinExistence type="predicted"/>
<dbReference type="GO" id="GO:0009725">
    <property type="term" value="P:response to hormone"/>
    <property type="evidence" value="ECO:0007669"/>
    <property type="project" value="UniProtKB-ARBA"/>
</dbReference>